<evidence type="ECO:0008006" key="6">
    <source>
        <dbReference type="Google" id="ProtNLM"/>
    </source>
</evidence>
<accession>A0AA40DY26</accession>
<feature type="compositionally biased region" description="Polar residues" evidence="2">
    <location>
        <begin position="492"/>
        <end position="512"/>
    </location>
</feature>
<keyword evidence="5" id="KW-1185">Reference proteome</keyword>
<feature type="transmembrane region" description="Helical" evidence="3">
    <location>
        <begin position="694"/>
        <end position="716"/>
    </location>
</feature>
<feature type="compositionally biased region" description="Low complexity" evidence="2">
    <location>
        <begin position="130"/>
        <end position="148"/>
    </location>
</feature>
<dbReference type="GeneID" id="85317459"/>
<evidence type="ECO:0000256" key="2">
    <source>
        <dbReference type="SAM" id="MobiDB-lite"/>
    </source>
</evidence>
<feature type="region of interest" description="Disordered" evidence="2">
    <location>
        <begin position="462"/>
        <end position="512"/>
    </location>
</feature>
<feature type="region of interest" description="Disordered" evidence="2">
    <location>
        <begin position="207"/>
        <end position="258"/>
    </location>
</feature>
<feature type="compositionally biased region" description="Low complexity" evidence="2">
    <location>
        <begin position="310"/>
        <end position="325"/>
    </location>
</feature>
<keyword evidence="3" id="KW-1133">Transmembrane helix</keyword>
<evidence type="ECO:0000256" key="3">
    <source>
        <dbReference type="SAM" id="Phobius"/>
    </source>
</evidence>
<proteinExistence type="predicted"/>
<feature type="transmembrane region" description="Helical" evidence="3">
    <location>
        <begin position="728"/>
        <end position="750"/>
    </location>
</feature>
<dbReference type="InterPro" id="IPR001138">
    <property type="entry name" value="Zn2Cys6_DnaBD"/>
</dbReference>
<sequence length="820" mass="87107">MSRQSSTNAFQGFSVFQSSLGEALQWLPAVGTQELDDMINALLPGPNSIQDKRAHISMDFFAYATQTGETFKFYPVPVSAAAPSPASSAALYDSGYGSSFNVSPIVSDMNSWTQSPASFAPATSFKDAHASSSSRSSSKQASTSSSRQPTTDFATHPGMRIMTKDGRDVTNSASRGCKTKEQRDHAHLMRIIKACDACRRKKIRCDPTHKNRTASKRAAPQSSPQAEVKPAKKSKKTTEPPPIGFPGLSPDFAVGNAFESPETTSPFTLFEGSFPEDPEAFWDQFFLFDQDSNALDSQYTPDLHELLNNPQSLSPSSGSSSTSPSQVFTPYTPAPPGLSPTIASEIINLKASPQDSALPYLNPGVAHGTNYVDFNLYSPASDSSLDDELFAPRDVISVHSRHQSSQRNNAVINTASCNVLSQNYWTEVIPVVNSGGTLVSPQSLRHVGEQFSGIRHLDERYGPHVSLTSSPAATDQGGNLQTSQGARGPASSVISQQEDAARTQYNRQPTTSRTRLVLAPVINDIQASPTRSSVARSSQFAGGSLIHSQSAPSGFSSSIGAIGSNGGGGGGGRVVSYSQSNVHAIASAGALDDSPSGSVQTLDSGLASRYTRNSMPSIIQRSSPTLPQTIQQASPTQPRAIQQALSTRPRAISSVEINWQQPTWSRPQSQADADVRTTMALERPTPIASTCNGIPWSTAMNAALMAVIISTLPLRYNLTGEDAIDRSVRNVVSFSHFVVFGLVSFLLASFLPSQFPQGKIDIVDSVSLAITTFSLASLAVKQVGTGDLKPITSEGTSPSTGTNMAGIAVCSAVHNVKSKI</sequence>
<evidence type="ECO:0000256" key="1">
    <source>
        <dbReference type="ARBA" id="ARBA00023242"/>
    </source>
</evidence>
<evidence type="ECO:0000313" key="4">
    <source>
        <dbReference type="EMBL" id="KAK0717246.1"/>
    </source>
</evidence>
<comment type="caution">
    <text evidence="4">The sequence shown here is derived from an EMBL/GenBank/DDBJ whole genome shotgun (WGS) entry which is preliminary data.</text>
</comment>
<dbReference type="AlphaFoldDB" id="A0AA40DY26"/>
<dbReference type="RefSeq" id="XP_060296039.1">
    <property type="nucleotide sequence ID" value="XM_060434189.1"/>
</dbReference>
<keyword evidence="3" id="KW-0812">Transmembrane</keyword>
<gene>
    <name evidence="4" type="ORF">B0T26DRAFT_291735</name>
</gene>
<evidence type="ECO:0000313" key="5">
    <source>
        <dbReference type="Proteomes" id="UP001172101"/>
    </source>
</evidence>
<dbReference type="InterPro" id="IPR036864">
    <property type="entry name" value="Zn2-C6_fun-type_DNA-bd_sf"/>
</dbReference>
<name>A0AA40DY26_9PEZI</name>
<dbReference type="GO" id="GO:0000981">
    <property type="term" value="F:DNA-binding transcription factor activity, RNA polymerase II-specific"/>
    <property type="evidence" value="ECO:0007669"/>
    <property type="project" value="InterPro"/>
</dbReference>
<feature type="region of interest" description="Disordered" evidence="2">
    <location>
        <begin position="128"/>
        <end position="184"/>
    </location>
</feature>
<dbReference type="CDD" id="cd00067">
    <property type="entry name" value="GAL4"/>
    <property type="match status" value="1"/>
</dbReference>
<dbReference type="GO" id="GO:0008270">
    <property type="term" value="F:zinc ion binding"/>
    <property type="evidence" value="ECO:0007669"/>
    <property type="project" value="InterPro"/>
</dbReference>
<protein>
    <recommendedName>
        <fullName evidence="6">Transcription factor</fullName>
    </recommendedName>
</protein>
<keyword evidence="3" id="KW-0472">Membrane</keyword>
<feature type="compositionally biased region" description="Polar residues" evidence="2">
    <location>
        <begin position="466"/>
        <end position="485"/>
    </location>
</feature>
<dbReference type="SUPFAM" id="SSF57701">
    <property type="entry name" value="Zn2/Cys6 DNA-binding domain"/>
    <property type="match status" value="1"/>
</dbReference>
<dbReference type="EMBL" id="JAUIRO010000004">
    <property type="protein sequence ID" value="KAK0717246.1"/>
    <property type="molecule type" value="Genomic_DNA"/>
</dbReference>
<organism evidence="4 5">
    <name type="scientific">Lasiosphaeria miniovina</name>
    <dbReference type="NCBI Taxonomy" id="1954250"/>
    <lineage>
        <taxon>Eukaryota</taxon>
        <taxon>Fungi</taxon>
        <taxon>Dikarya</taxon>
        <taxon>Ascomycota</taxon>
        <taxon>Pezizomycotina</taxon>
        <taxon>Sordariomycetes</taxon>
        <taxon>Sordariomycetidae</taxon>
        <taxon>Sordariales</taxon>
        <taxon>Lasiosphaeriaceae</taxon>
        <taxon>Lasiosphaeria</taxon>
    </lineage>
</organism>
<dbReference type="Proteomes" id="UP001172101">
    <property type="component" value="Unassembled WGS sequence"/>
</dbReference>
<reference evidence="4" key="1">
    <citation type="submission" date="2023-06" db="EMBL/GenBank/DDBJ databases">
        <title>Genome-scale phylogeny and comparative genomics of the fungal order Sordariales.</title>
        <authorList>
            <consortium name="Lawrence Berkeley National Laboratory"/>
            <person name="Hensen N."/>
            <person name="Bonometti L."/>
            <person name="Westerberg I."/>
            <person name="Brannstrom I.O."/>
            <person name="Guillou S."/>
            <person name="Cros-Aarteil S."/>
            <person name="Calhoun S."/>
            <person name="Haridas S."/>
            <person name="Kuo A."/>
            <person name="Mondo S."/>
            <person name="Pangilinan J."/>
            <person name="Riley R."/>
            <person name="LaButti K."/>
            <person name="Andreopoulos B."/>
            <person name="Lipzen A."/>
            <person name="Chen C."/>
            <person name="Yanf M."/>
            <person name="Daum C."/>
            <person name="Ng V."/>
            <person name="Clum A."/>
            <person name="Steindorff A."/>
            <person name="Ohm R."/>
            <person name="Martin F."/>
            <person name="Silar P."/>
            <person name="Natvig D."/>
            <person name="Lalanne C."/>
            <person name="Gautier V."/>
            <person name="Ament-velasquez S.L."/>
            <person name="Kruys A."/>
            <person name="Hutchinson M.I."/>
            <person name="Powell A.J."/>
            <person name="Barry K."/>
            <person name="Miller A.N."/>
            <person name="Grigoriev I.V."/>
            <person name="Debuchy R."/>
            <person name="Gladieux P."/>
            <person name="Thoren M.H."/>
            <person name="Johannesson H."/>
        </authorList>
    </citation>
    <scope>NUCLEOTIDE SEQUENCE</scope>
    <source>
        <strain evidence="4">SMH2392-1A</strain>
    </source>
</reference>
<feature type="region of interest" description="Disordered" evidence="2">
    <location>
        <begin position="304"/>
        <end position="334"/>
    </location>
</feature>
<keyword evidence="1" id="KW-0539">Nucleus</keyword>